<dbReference type="KEGG" id="tng:GSTEN00036602G001"/>
<reference evidence="1" key="1">
    <citation type="journal article" date="2004" name="Nature">
        <title>Genome duplication in the teleost fish Tetraodon nigroviridis reveals the early vertebrate proto-karyotype.</title>
        <authorList>
            <person name="Jaillon O."/>
            <person name="Aury J.-M."/>
            <person name="Brunet F."/>
            <person name="Petit J.-L."/>
            <person name="Stange-Thomann N."/>
            <person name="Mauceli E."/>
            <person name="Bouneau L."/>
            <person name="Fischer C."/>
            <person name="Ozouf-Costaz C."/>
            <person name="Bernot A."/>
            <person name="Nicaud S."/>
            <person name="Jaffe D."/>
            <person name="Fisher S."/>
            <person name="Lutfalla G."/>
            <person name="Dossat C."/>
            <person name="Segurens B."/>
            <person name="Dasilva C."/>
            <person name="Salanoubat M."/>
            <person name="Levy M."/>
            <person name="Boudet N."/>
            <person name="Castellano S."/>
            <person name="Anthouard V."/>
            <person name="Jubin C."/>
            <person name="Castelli V."/>
            <person name="Katinka M."/>
            <person name="Vacherie B."/>
            <person name="Biemont C."/>
            <person name="Skalli Z."/>
            <person name="Cattolico L."/>
            <person name="Poulain J."/>
            <person name="De Berardinis V."/>
            <person name="Cruaud C."/>
            <person name="Duprat S."/>
            <person name="Brottier P."/>
            <person name="Coutanceau J.-P."/>
            <person name="Gouzy J."/>
            <person name="Parra G."/>
            <person name="Lardier G."/>
            <person name="Chapple C."/>
            <person name="McKernan K.J."/>
            <person name="McEwan P."/>
            <person name="Bosak S."/>
            <person name="Kellis M."/>
            <person name="Volff J.-N."/>
            <person name="Guigo R."/>
            <person name="Zody M.C."/>
            <person name="Mesirov J."/>
            <person name="Lindblad-Toh K."/>
            <person name="Birren B."/>
            <person name="Nusbaum C."/>
            <person name="Kahn D."/>
            <person name="Robinson-Rechavi M."/>
            <person name="Laudet V."/>
            <person name="Schachter V."/>
            <person name="Quetier F."/>
            <person name="Saurin W."/>
            <person name="Scarpelli C."/>
            <person name="Wincker P."/>
            <person name="Lander E.S."/>
            <person name="Weissenbach J."/>
            <person name="Roest Crollius H."/>
        </authorList>
    </citation>
    <scope>NUCLEOTIDE SEQUENCE [LARGE SCALE GENOMIC DNA]</scope>
</reference>
<comment type="caution">
    <text evidence="1">The sequence shown here is derived from an EMBL/GenBank/DDBJ whole genome shotgun (WGS) entry which is preliminary data.</text>
</comment>
<dbReference type="EMBL" id="CAAE01024662">
    <property type="protein sequence ID" value="CAG14764.1"/>
    <property type="molecule type" value="Genomic_DNA"/>
</dbReference>
<gene>
    <name evidence="1" type="ORF">GSTENG00036602001</name>
</gene>
<accession>Q4RA19</accession>
<protein>
    <submittedName>
        <fullName evidence="1">(spotted green pufferfish) hypothetical protein</fullName>
    </submittedName>
</protein>
<feature type="non-terminal residue" evidence="1">
    <location>
        <position position="1"/>
    </location>
</feature>
<evidence type="ECO:0000313" key="1">
    <source>
        <dbReference type="EMBL" id="CAG14764.1"/>
    </source>
</evidence>
<name>Q4RA19_TETNG</name>
<reference evidence="1" key="2">
    <citation type="submission" date="2004-02" db="EMBL/GenBank/DDBJ databases">
        <authorList>
            <consortium name="Genoscope"/>
            <consortium name="Whitehead Institute Centre for Genome Research"/>
        </authorList>
    </citation>
    <scope>NUCLEOTIDE SEQUENCE</scope>
</reference>
<proteinExistence type="predicted"/>
<sequence length="42" mass="4972">EQVSIDYLPAKHRGRCEASLENSCPYHFTIKHWEALWEKLGK</sequence>
<organism evidence="1">
    <name type="scientific">Tetraodon nigroviridis</name>
    <name type="common">Spotted green pufferfish</name>
    <name type="synonym">Chelonodon nigroviridis</name>
    <dbReference type="NCBI Taxonomy" id="99883"/>
    <lineage>
        <taxon>Eukaryota</taxon>
        <taxon>Metazoa</taxon>
        <taxon>Chordata</taxon>
        <taxon>Craniata</taxon>
        <taxon>Vertebrata</taxon>
        <taxon>Euteleostomi</taxon>
        <taxon>Actinopterygii</taxon>
        <taxon>Neopterygii</taxon>
        <taxon>Teleostei</taxon>
        <taxon>Neoteleostei</taxon>
        <taxon>Acanthomorphata</taxon>
        <taxon>Eupercaria</taxon>
        <taxon>Tetraodontiformes</taxon>
        <taxon>Tetradontoidea</taxon>
        <taxon>Tetraodontidae</taxon>
        <taxon>Tetraodon</taxon>
    </lineage>
</organism>
<dbReference type="AlphaFoldDB" id="Q4RA19"/>